<comment type="similarity">
    <text evidence="2">Belongs to the 'phage' integrase family.</text>
</comment>
<dbReference type="Pfam" id="PF02899">
    <property type="entry name" value="Phage_int_SAM_1"/>
    <property type="match status" value="1"/>
</dbReference>
<dbReference type="InterPro" id="IPR010998">
    <property type="entry name" value="Integrase_recombinase_N"/>
</dbReference>
<evidence type="ECO:0000256" key="4">
    <source>
        <dbReference type="ARBA" id="ARBA00023125"/>
    </source>
</evidence>
<name>A0ABY8EJR4_9FIRM</name>
<comment type="function">
    <text evidence="1">Site-specific tyrosine recombinase, which acts by catalyzing the cutting and rejoining of the recombining DNA molecules.</text>
</comment>
<dbReference type="InterPro" id="IPR004107">
    <property type="entry name" value="Integrase_SAM-like_N"/>
</dbReference>
<evidence type="ECO:0000256" key="2">
    <source>
        <dbReference type="ARBA" id="ARBA00008857"/>
    </source>
</evidence>
<dbReference type="SUPFAM" id="SSF56349">
    <property type="entry name" value="DNA breaking-rejoining enzymes"/>
    <property type="match status" value="1"/>
</dbReference>
<evidence type="ECO:0000313" key="9">
    <source>
        <dbReference type="EMBL" id="WFD12079.1"/>
    </source>
</evidence>
<sequence>MEGLSEYEYALFKEFSRKLKPLSRSDYLNKLILFKSTLNDKDLLSINTNESKQFIEHVNNIYAKSTCEKIYSYLHSFYNFLVKENHIQNNPFANINKPYVSRIKNKNDVLSLDELNKLISIFPNLNKRDRAIISFLISTGCLLNELISLKWKDLMVDNKNNYSCKIGTQKKERIVELPPSCWNLIMDYKESKDINSMNDLVFTSRNSNTITDRNIRLIVKNALSLAGLSNYSAKDFRHSFATFSLKSGIKDESLKQKLGWSDKNYAMRYKYVINFVDSDDIDYIIDDDQSNIYKSKK</sequence>
<evidence type="ECO:0000256" key="3">
    <source>
        <dbReference type="ARBA" id="ARBA00022908"/>
    </source>
</evidence>
<dbReference type="PANTHER" id="PTHR30349">
    <property type="entry name" value="PHAGE INTEGRASE-RELATED"/>
    <property type="match status" value="1"/>
</dbReference>
<proteinExistence type="inferred from homology"/>
<dbReference type="Pfam" id="PF00589">
    <property type="entry name" value="Phage_integrase"/>
    <property type="match status" value="1"/>
</dbReference>
<keyword evidence="10" id="KW-1185">Reference proteome</keyword>
<keyword evidence="4 6" id="KW-0238">DNA-binding</keyword>
<evidence type="ECO:0000256" key="1">
    <source>
        <dbReference type="ARBA" id="ARBA00003283"/>
    </source>
</evidence>
<evidence type="ECO:0000313" key="10">
    <source>
        <dbReference type="Proteomes" id="UP001222800"/>
    </source>
</evidence>
<reference evidence="9 10" key="1">
    <citation type="submission" date="2023-03" db="EMBL/GenBank/DDBJ databases">
        <title>Complete genome sequence of Tepidibacter sp. SWIR-1, isolated from a deep-sea hydrothermal vent.</title>
        <authorList>
            <person name="Li X."/>
        </authorList>
    </citation>
    <scope>NUCLEOTIDE SEQUENCE [LARGE SCALE GENOMIC DNA]</scope>
    <source>
        <strain evidence="9 10">SWIR-1</strain>
    </source>
</reference>
<evidence type="ECO:0000256" key="5">
    <source>
        <dbReference type="ARBA" id="ARBA00023172"/>
    </source>
</evidence>
<dbReference type="PANTHER" id="PTHR30349:SF41">
    <property type="entry name" value="INTEGRASE_RECOMBINASE PROTEIN MJ0367-RELATED"/>
    <property type="match status" value="1"/>
</dbReference>
<dbReference type="Proteomes" id="UP001222800">
    <property type="component" value="Chromosome"/>
</dbReference>
<gene>
    <name evidence="9" type="ORF">P4S50_08365</name>
</gene>
<dbReference type="Gene3D" id="1.10.443.10">
    <property type="entry name" value="Intergrase catalytic core"/>
    <property type="match status" value="1"/>
</dbReference>
<accession>A0ABY8EJR4</accession>
<evidence type="ECO:0000259" key="7">
    <source>
        <dbReference type="PROSITE" id="PS51898"/>
    </source>
</evidence>
<dbReference type="InterPro" id="IPR011010">
    <property type="entry name" value="DNA_brk_join_enz"/>
</dbReference>
<organism evidence="9 10">
    <name type="scientific">Tepidibacter hydrothermalis</name>
    <dbReference type="NCBI Taxonomy" id="3036126"/>
    <lineage>
        <taxon>Bacteria</taxon>
        <taxon>Bacillati</taxon>
        <taxon>Bacillota</taxon>
        <taxon>Clostridia</taxon>
        <taxon>Peptostreptococcales</taxon>
        <taxon>Peptostreptococcaceae</taxon>
        <taxon>Tepidibacter</taxon>
    </lineage>
</organism>
<dbReference type="CDD" id="cd00397">
    <property type="entry name" value="DNA_BRE_C"/>
    <property type="match status" value="1"/>
</dbReference>
<dbReference type="InterPro" id="IPR044068">
    <property type="entry name" value="CB"/>
</dbReference>
<dbReference type="PROSITE" id="PS51898">
    <property type="entry name" value="TYR_RECOMBINASE"/>
    <property type="match status" value="1"/>
</dbReference>
<dbReference type="InterPro" id="IPR002104">
    <property type="entry name" value="Integrase_catalytic"/>
</dbReference>
<dbReference type="InterPro" id="IPR013762">
    <property type="entry name" value="Integrase-like_cat_sf"/>
</dbReference>
<dbReference type="PROSITE" id="PS51900">
    <property type="entry name" value="CB"/>
    <property type="match status" value="1"/>
</dbReference>
<keyword evidence="3" id="KW-0229">DNA integration</keyword>
<dbReference type="RefSeq" id="WP_277734358.1">
    <property type="nucleotide sequence ID" value="NZ_CP120733.1"/>
</dbReference>
<feature type="domain" description="Tyr recombinase" evidence="7">
    <location>
        <begin position="105"/>
        <end position="286"/>
    </location>
</feature>
<feature type="domain" description="Core-binding (CB)" evidence="8">
    <location>
        <begin position="1"/>
        <end position="82"/>
    </location>
</feature>
<dbReference type="Gene3D" id="1.10.150.130">
    <property type="match status" value="1"/>
</dbReference>
<evidence type="ECO:0000259" key="8">
    <source>
        <dbReference type="PROSITE" id="PS51900"/>
    </source>
</evidence>
<evidence type="ECO:0000256" key="6">
    <source>
        <dbReference type="PROSITE-ProRule" id="PRU01248"/>
    </source>
</evidence>
<dbReference type="EMBL" id="CP120733">
    <property type="protein sequence ID" value="WFD12079.1"/>
    <property type="molecule type" value="Genomic_DNA"/>
</dbReference>
<keyword evidence="5" id="KW-0233">DNA recombination</keyword>
<dbReference type="InterPro" id="IPR050090">
    <property type="entry name" value="Tyrosine_recombinase_XerCD"/>
</dbReference>
<protein>
    <submittedName>
        <fullName evidence="9">Tyrosine-type recombinase/integrase</fullName>
    </submittedName>
</protein>